<name>C0CJC0_BLAHS</name>
<reference evidence="1 2" key="2">
    <citation type="submission" date="2009-02" db="EMBL/GenBank/DDBJ databases">
        <title>Draft genome sequence of Blautia hydrogenotrophica DSM 10507 (Ruminococcus hydrogenotrophicus DSM 10507).</title>
        <authorList>
            <person name="Sudarsanam P."/>
            <person name="Ley R."/>
            <person name="Guruge J."/>
            <person name="Turnbaugh P.J."/>
            <person name="Mahowald M."/>
            <person name="Liep D."/>
            <person name="Gordon J."/>
        </authorList>
    </citation>
    <scope>NUCLEOTIDE SEQUENCE [LARGE SCALE GENOMIC DNA]</scope>
    <source>
        <strain evidence="2">DSM 10507 / JCM 14656 / S5a33</strain>
    </source>
</reference>
<evidence type="ECO:0000313" key="1">
    <source>
        <dbReference type="EMBL" id="EEG50134.1"/>
    </source>
</evidence>
<sequence length="51" mass="6061">MKQRKGRLSLIFPCGNKAEQRGIILWKKSSPEIISVENMILWKRFMSKVHF</sequence>
<dbReference type="EMBL" id="ACBZ01000042">
    <property type="protein sequence ID" value="EEG50134.1"/>
    <property type="molecule type" value="Genomic_DNA"/>
</dbReference>
<dbReference type="PATRIC" id="fig|476272.21.peg.2286"/>
<reference evidence="1 2" key="1">
    <citation type="submission" date="2009-01" db="EMBL/GenBank/DDBJ databases">
        <authorList>
            <person name="Fulton L."/>
            <person name="Clifton S."/>
            <person name="Fulton B."/>
            <person name="Xu J."/>
            <person name="Minx P."/>
            <person name="Pepin K.H."/>
            <person name="Johnson M."/>
            <person name="Bhonagiri V."/>
            <person name="Nash W.E."/>
            <person name="Mardis E.R."/>
            <person name="Wilson R.K."/>
        </authorList>
    </citation>
    <scope>NUCLEOTIDE SEQUENCE [LARGE SCALE GENOMIC DNA]</scope>
    <source>
        <strain evidence="2">DSM 10507 / JCM 14656 / S5a33</strain>
    </source>
</reference>
<accession>C0CJC0</accession>
<dbReference type="AlphaFoldDB" id="C0CJC0"/>
<proteinExistence type="predicted"/>
<dbReference type="Proteomes" id="UP000003100">
    <property type="component" value="Unassembled WGS sequence"/>
</dbReference>
<comment type="caution">
    <text evidence="1">The sequence shown here is derived from an EMBL/GenBank/DDBJ whole genome shotgun (WGS) entry which is preliminary data.</text>
</comment>
<evidence type="ECO:0000313" key="2">
    <source>
        <dbReference type="Proteomes" id="UP000003100"/>
    </source>
</evidence>
<protein>
    <submittedName>
        <fullName evidence="1">Uncharacterized protein</fullName>
    </submittedName>
</protein>
<organism evidence="1 2">
    <name type="scientific">Blautia hydrogenotrophica (strain DSM 10507 / JCM 14656 / S5a33)</name>
    <name type="common">Ruminococcus hydrogenotrophicus</name>
    <dbReference type="NCBI Taxonomy" id="476272"/>
    <lineage>
        <taxon>Bacteria</taxon>
        <taxon>Bacillati</taxon>
        <taxon>Bacillota</taxon>
        <taxon>Clostridia</taxon>
        <taxon>Lachnospirales</taxon>
        <taxon>Lachnospiraceae</taxon>
        <taxon>Blautia</taxon>
    </lineage>
</organism>
<keyword evidence="2" id="KW-1185">Reference proteome</keyword>
<dbReference type="HOGENOM" id="CLU_3096162_0_0_9"/>
<gene>
    <name evidence="1" type="ORF">RUMHYD_00938</name>
</gene>